<organism evidence="1 2">
    <name type="scientific">Maribacter sedimenticola</name>
    <dbReference type="NCBI Taxonomy" id="228956"/>
    <lineage>
        <taxon>Bacteria</taxon>
        <taxon>Pseudomonadati</taxon>
        <taxon>Bacteroidota</taxon>
        <taxon>Flavobacteriia</taxon>
        <taxon>Flavobacteriales</taxon>
        <taxon>Flavobacteriaceae</taxon>
        <taxon>Maribacter</taxon>
    </lineage>
</organism>
<dbReference type="Proteomes" id="UP000198337">
    <property type="component" value="Unassembled WGS sequence"/>
</dbReference>
<dbReference type="EMBL" id="FZNV01000011">
    <property type="protein sequence ID" value="SNR79611.1"/>
    <property type="molecule type" value="Genomic_DNA"/>
</dbReference>
<name>A0ABY1SMU1_9FLAO</name>
<keyword evidence="2" id="KW-1185">Reference proteome</keyword>
<proteinExistence type="predicted"/>
<sequence>MRASGLIQRFVYFYDVAKSLGFCFGHEKLNQNKKILLRAMAPTELFP</sequence>
<protein>
    <submittedName>
        <fullName evidence="1">Uncharacterized protein</fullName>
    </submittedName>
</protein>
<comment type="caution">
    <text evidence="1">The sequence shown here is derived from an EMBL/GenBank/DDBJ whole genome shotgun (WGS) entry which is preliminary data.</text>
</comment>
<evidence type="ECO:0000313" key="1">
    <source>
        <dbReference type="EMBL" id="SNR79611.1"/>
    </source>
</evidence>
<accession>A0ABY1SMU1</accession>
<reference evidence="1 2" key="1">
    <citation type="submission" date="2017-06" db="EMBL/GenBank/DDBJ databases">
        <authorList>
            <person name="Varghese N."/>
            <person name="Submissions S."/>
        </authorList>
    </citation>
    <scope>NUCLEOTIDE SEQUENCE [LARGE SCALE GENOMIC DNA]</scope>
    <source>
        <strain evidence="1 2">DSM 19840</strain>
    </source>
</reference>
<gene>
    <name evidence="1" type="ORF">SAMN04488009_0102</name>
</gene>
<evidence type="ECO:0000313" key="2">
    <source>
        <dbReference type="Proteomes" id="UP000198337"/>
    </source>
</evidence>